<dbReference type="Proteomes" id="UP000886595">
    <property type="component" value="Unassembled WGS sequence"/>
</dbReference>
<dbReference type="InterPro" id="IPR015915">
    <property type="entry name" value="Kelch-typ_b-propeller"/>
</dbReference>
<dbReference type="Pfam" id="PF00646">
    <property type="entry name" value="F-box"/>
    <property type="match status" value="1"/>
</dbReference>
<dbReference type="CDD" id="cd22152">
    <property type="entry name" value="F-box_AtAFR-like"/>
    <property type="match status" value="1"/>
</dbReference>
<sequence length="355" mass="40621">MLSKTKAEDEKSSEAPTSLILTSLPEDVIIDIFARSSRCDYPTLSLVSKHFRSLIASPDLHARKSLLACTENCLYVALFDVNSPSLYHWYILSRKANGSHCLLRAPSTIPFMYYPESSVAVGSRIYVFGGVTNMTTNAFCMDCRSHTVTPLPSIPVAMICRFAGFIDGKIYVIGCWYHDRKSVMVVFDVETQKWEHAMIKPEMEAALRITYAAYNWRGSYVYKPVESKWETDYMLSNYMLSNCLRYLRNASVVDDVLLSHDRVTFTLRAYDPNQKYWRVVEGLKELLAKISDSQWSRIVNYGGHMALLFRRASKIWCAEISLERRQGGEIWGKVEWCDHVLTGNFGIRKFLAVTV</sequence>
<comment type="caution">
    <text evidence="2">The sequence shown here is derived from an EMBL/GenBank/DDBJ whole genome shotgun (WGS) entry which is preliminary data.</text>
</comment>
<evidence type="ECO:0000313" key="2">
    <source>
        <dbReference type="EMBL" id="KAG2326533.1"/>
    </source>
</evidence>
<organism evidence="2 3">
    <name type="scientific">Brassica carinata</name>
    <name type="common">Ethiopian mustard</name>
    <name type="synonym">Abyssinian cabbage</name>
    <dbReference type="NCBI Taxonomy" id="52824"/>
    <lineage>
        <taxon>Eukaryota</taxon>
        <taxon>Viridiplantae</taxon>
        <taxon>Streptophyta</taxon>
        <taxon>Embryophyta</taxon>
        <taxon>Tracheophyta</taxon>
        <taxon>Spermatophyta</taxon>
        <taxon>Magnoliopsida</taxon>
        <taxon>eudicotyledons</taxon>
        <taxon>Gunneridae</taxon>
        <taxon>Pentapetalae</taxon>
        <taxon>rosids</taxon>
        <taxon>malvids</taxon>
        <taxon>Brassicales</taxon>
        <taxon>Brassicaceae</taxon>
        <taxon>Brassiceae</taxon>
        <taxon>Brassica</taxon>
    </lineage>
</organism>
<dbReference type="EMBL" id="JAAMPC010000002">
    <property type="protein sequence ID" value="KAG2326533.1"/>
    <property type="molecule type" value="Genomic_DNA"/>
</dbReference>
<dbReference type="PANTHER" id="PTHR24414:SF151">
    <property type="entry name" value="F-BOX DOMAIN-CONTAINING PROTEIN"/>
    <property type="match status" value="1"/>
</dbReference>
<protein>
    <recommendedName>
        <fullName evidence="1">F-box domain-containing protein</fullName>
    </recommendedName>
</protein>
<reference evidence="2 3" key="1">
    <citation type="submission" date="2020-02" db="EMBL/GenBank/DDBJ databases">
        <authorList>
            <person name="Ma Q."/>
            <person name="Huang Y."/>
            <person name="Song X."/>
            <person name="Pei D."/>
        </authorList>
    </citation>
    <scope>NUCLEOTIDE SEQUENCE [LARGE SCALE GENOMIC DNA]</scope>
    <source>
        <strain evidence="2">Sxm20200214</strain>
        <tissue evidence="2">Leaf</tissue>
    </source>
</reference>
<dbReference type="Gene3D" id="2.120.10.80">
    <property type="entry name" value="Kelch-type beta propeller"/>
    <property type="match status" value="1"/>
</dbReference>
<dbReference type="Pfam" id="PF25210">
    <property type="entry name" value="Kelch_FKB95"/>
    <property type="match status" value="1"/>
</dbReference>
<dbReference type="InterPro" id="IPR050354">
    <property type="entry name" value="F-box/kelch-repeat_ARATH"/>
</dbReference>
<dbReference type="SUPFAM" id="SSF81383">
    <property type="entry name" value="F-box domain"/>
    <property type="match status" value="1"/>
</dbReference>
<accession>A0A8X7WDN4</accession>
<dbReference type="InterPro" id="IPR036047">
    <property type="entry name" value="F-box-like_dom_sf"/>
</dbReference>
<dbReference type="InterPro" id="IPR057499">
    <property type="entry name" value="Kelch_FKB95"/>
</dbReference>
<gene>
    <name evidence="2" type="ORF">Bca52824_009261</name>
</gene>
<keyword evidence="3" id="KW-1185">Reference proteome</keyword>
<evidence type="ECO:0000313" key="3">
    <source>
        <dbReference type="Proteomes" id="UP000886595"/>
    </source>
</evidence>
<dbReference type="OrthoDB" id="10332538at2759"/>
<dbReference type="PROSITE" id="PS50181">
    <property type="entry name" value="FBOX"/>
    <property type="match status" value="1"/>
</dbReference>
<evidence type="ECO:0000259" key="1">
    <source>
        <dbReference type="PROSITE" id="PS50181"/>
    </source>
</evidence>
<dbReference type="AlphaFoldDB" id="A0A8X7WDN4"/>
<dbReference type="PANTHER" id="PTHR24414">
    <property type="entry name" value="F-BOX/KELCH-REPEAT PROTEIN SKIP4"/>
    <property type="match status" value="1"/>
</dbReference>
<name>A0A8X7WDN4_BRACI</name>
<dbReference type="InterPro" id="IPR001810">
    <property type="entry name" value="F-box_dom"/>
</dbReference>
<dbReference type="SUPFAM" id="SSF117281">
    <property type="entry name" value="Kelch motif"/>
    <property type="match status" value="1"/>
</dbReference>
<feature type="domain" description="F-box" evidence="1">
    <location>
        <begin position="18"/>
        <end position="65"/>
    </location>
</feature>
<dbReference type="SMART" id="SM00256">
    <property type="entry name" value="FBOX"/>
    <property type="match status" value="1"/>
</dbReference>
<proteinExistence type="predicted"/>